<name>A0A1Y2HA51_9FUNG</name>
<proteinExistence type="predicted"/>
<dbReference type="OrthoDB" id="6627680at2759"/>
<organism evidence="2 3">
    <name type="scientific">Catenaria anguillulae PL171</name>
    <dbReference type="NCBI Taxonomy" id="765915"/>
    <lineage>
        <taxon>Eukaryota</taxon>
        <taxon>Fungi</taxon>
        <taxon>Fungi incertae sedis</taxon>
        <taxon>Blastocladiomycota</taxon>
        <taxon>Blastocladiomycetes</taxon>
        <taxon>Blastocladiales</taxon>
        <taxon>Catenariaceae</taxon>
        <taxon>Catenaria</taxon>
    </lineage>
</organism>
<dbReference type="InterPro" id="IPR048366">
    <property type="entry name" value="TNP-like_GBD"/>
</dbReference>
<evidence type="ECO:0000313" key="3">
    <source>
        <dbReference type="Proteomes" id="UP000193411"/>
    </source>
</evidence>
<dbReference type="Pfam" id="PF21788">
    <property type="entry name" value="TNP-like_GBD"/>
    <property type="match status" value="1"/>
</dbReference>
<reference evidence="2 3" key="1">
    <citation type="submission" date="2016-07" db="EMBL/GenBank/DDBJ databases">
        <title>Pervasive Adenine N6-methylation of Active Genes in Fungi.</title>
        <authorList>
            <consortium name="DOE Joint Genome Institute"/>
            <person name="Mondo S.J."/>
            <person name="Dannebaum R.O."/>
            <person name="Kuo R.C."/>
            <person name="Labutti K."/>
            <person name="Haridas S."/>
            <person name="Kuo A."/>
            <person name="Salamov A."/>
            <person name="Ahrendt S.R."/>
            <person name="Lipzen A."/>
            <person name="Sullivan W."/>
            <person name="Andreopoulos W.B."/>
            <person name="Clum A."/>
            <person name="Lindquist E."/>
            <person name="Daum C."/>
            <person name="Ramamoorthy G.K."/>
            <person name="Gryganskyi A."/>
            <person name="Culley D."/>
            <person name="Magnuson J.K."/>
            <person name="James T.Y."/>
            <person name="O'Malley M.A."/>
            <person name="Stajich J.E."/>
            <person name="Spatafora J.W."/>
            <person name="Visel A."/>
            <person name="Grigoriev I.V."/>
        </authorList>
    </citation>
    <scope>NUCLEOTIDE SEQUENCE [LARGE SCALE GENOMIC DNA]</scope>
    <source>
        <strain evidence="2 3">PL171</strain>
    </source>
</reference>
<keyword evidence="3" id="KW-1185">Reference proteome</keyword>
<dbReference type="EMBL" id="MCFL01000081">
    <property type="protein sequence ID" value="ORZ30573.1"/>
    <property type="molecule type" value="Genomic_DNA"/>
</dbReference>
<protein>
    <recommendedName>
        <fullName evidence="1">Transposable element P transposase-like GTP-binding insertion domain-containing protein</fullName>
    </recommendedName>
</protein>
<evidence type="ECO:0000259" key="1">
    <source>
        <dbReference type="Pfam" id="PF21788"/>
    </source>
</evidence>
<accession>A0A1Y2HA51</accession>
<feature type="domain" description="Transposable element P transposase-like GTP-binding insertion" evidence="1">
    <location>
        <begin position="61"/>
        <end position="171"/>
    </location>
</feature>
<gene>
    <name evidence="2" type="ORF">BCR44DRAFT_224064</name>
</gene>
<evidence type="ECO:0000313" key="2">
    <source>
        <dbReference type="EMBL" id="ORZ30573.1"/>
    </source>
</evidence>
<dbReference type="Proteomes" id="UP000193411">
    <property type="component" value="Unassembled WGS sequence"/>
</dbReference>
<dbReference type="AlphaFoldDB" id="A0A1Y2HA51"/>
<sequence length="433" mass="48298">MCCASEQMGMKAICLSPFTIHAYLFRFSSGTVNRSGFKQLGDPESWPSNLPCPILIQDVPHLLKRIRNAMINHEVLINGTTRISWHAIDDLYKQSEQNEGLRLVQHLTKDARSPDAWAKMRVPLARAVLCRKTAHALEHYCTHPDAKGTASFIRQVDTFYSIMTDARPFTKDSITEGGADTRLKQLQGVLEYFEDWKVRVDAEVAAIRANQTLTAKDRAAAIKTVKSHFIAMESFDDLKLTISNFTAATRLLLTRFPFMRVYPRSFSTNCLESYFALARALGRSSTKVTARQMKLVAVSYQLIGHLRSFMSQLKTNYDPITELNMGGVQADTQGGTAQASTAPAQTTIDAAAVVASDLVPPVSVDVESDQMPARASGTESGDEEWEALMDMVNDEEDERLIYELSKLLLADDLTDKEKVDVKEMLDKMLSDVL</sequence>
<comment type="caution">
    <text evidence="2">The sequence shown here is derived from an EMBL/GenBank/DDBJ whole genome shotgun (WGS) entry which is preliminary data.</text>
</comment>